<gene>
    <name evidence="1" type="ORF">DUNSADRAFT_3350</name>
</gene>
<name>A0ABQ7FVH7_DUNSA</name>
<organism evidence="1 2">
    <name type="scientific">Dunaliella salina</name>
    <name type="common">Green alga</name>
    <name type="synonym">Protococcus salinus</name>
    <dbReference type="NCBI Taxonomy" id="3046"/>
    <lineage>
        <taxon>Eukaryota</taxon>
        <taxon>Viridiplantae</taxon>
        <taxon>Chlorophyta</taxon>
        <taxon>core chlorophytes</taxon>
        <taxon>Chlorophyceae</taxon>
        <taxon>CS clade</taxon>
        <taxon>Chlamydomonadales</taxon>
        <taxon>Dunaliellaceae</taxon>
        <taxon>Dunaliella</taxon>
    </lineage>
</organism>
<evidence type="ECO:0000313" key="2">
    <source>
        <dbReference type="Proteomes" id="UP000815325"/>
    </source>
</evidence>
<dbReference type="EMBL" id="MU070976">
    <property type="protein sequence ID" value="KAF5826384.1"/>
    <property type="molecule type" value="Genomic_DNA"/>
</dbReference>
<keyword evidence="2" id="KW-1185">Reference proteome</keyword>
<sequence>MGDIGLWMQFWGVGHKFDLFVKTRRRNWILKQEKGLPGPPAGYRWEMKHPQNLLLFQLC</sequence>
<accession>A0ABQ7FVH7</accession>
<protein>
    <submittedName>
        <fullName evidence="1">Uncharacterized protein</fullName>
    </submittedName>
</protein>
<proteinExistence type="predicted"/>
<evidence type="ECO:0000313" key="1">
    <source>
        <dbReference type="EMBL" id="KAF5826384.1"/>
    </source>
</evidence>
<dbReference type="Proteomes" id="UP000815325">
    <property type="component" value="Unassembled WGS sequence"/>
</dbReference>
<comment type="caution">
    <text evidence="1">The sequence shown here is derived from an EMBL/GenBank/DDBJ whole genome shotgun (WGS) entry which is preliminary data.</text>
</comment>
<reference evidence="1" key="1">
    <citation type="submission" date="2017-08" db="EMBL/GenBank/DDBJ databases">
        <authorList>
            <person name="Polle J.E."/>
            <person name="Barry K."/>
            <person name="Cushman J."/>
            <person name="Schmutz J."/>
            <person name="Tran D."/>
            <person name="Hathwaick L.T."/>
            <person name="Yim W.C."/>
            <person name="Jenkins J."/>
            <person name="Mckie-Krisberg Z.M."/>
            <person name="Prochnik S."/>
            <person name="Lindquist E."/>
            <person name="Dockter R.B."/>
            <person name="Adam C."/>
            <person name="Molina H."/>
            <person name="Bunkerborg J."/>
            <person name="Jin E."/>
            <person name="Buchheim M."/>
            <person name="Magnuson J."/>
        </authorList>
    </citation>
    <scope>NUCLEOTIDE SEQUENCE</scope>
    <source>
        <strain evidence="1">CCAP 19/18</strain>
    </source>
</reference>